<dbReference type="eggNOG" id="ENOG5031GMN">
    <property type="taxonomic scope" value="Bacteria"/>
</dbReference>
<protein>
    <submittedName>
        <fullName evidence="2">Uncharacterized protein</fullName>
    </submittedName>
</protein>
<evidence type="ECO:0000313" key="2">
    <source>
        <dbReference type="EMBL" id="GAD85420.1"/>
    </source>
</evidence>
<proteinExistence type="predicted"/>
<accession>U5EDK3</accession>
<organism evidence="2 3">
    <name type="scientific">Nocardia asteroides NBRC 15531</name>
    <dbReference type="NCBI Taxonomy" id="1110697"/>
    <lineage>
        <taxon>Bacteria</taxon>
        <taxon>Bacillati</taxon>
        <taxon>Actinomycetota</taxon>
        <taxon>Actinomycetes</taxon>
        <taxon>Mycobacteriales</taxon>
        <taxon>Nocardiaceae</taxon>
        <taxon>Nocardia</taxon>
    </lineage>
</organism>
<gene>
    <name evidence="2" type="ORF">NCAST_31_01160</name>
</gene>
<feature type="region of interest" description="Disordered" evidence="1">
    <location>
        <begin position="49"/>
        <end position="79"/>
    </location>
</feature>
<sequence>MREEVAVGLVLHLAHRSLTAPQMRCPREESERILREVVLGVRDGEPWRLRERQDEGGYDRADEPAPTQWSRVRVPRSGA</sequence>
<name>U5EDK3_NOCAS</name>
<dbReference type="Proteomes" id="UP000017048">
    <property type="component" value="Unassembled WGS sequence"/>
</dbReference>
<dbReference type="EMBL" id="BAFO02000031">
    <property type="protein sequence ID" value="GAD85420.1"/>
    <property type="molecule type" value="Genomic_DNA"/>
</dbReference>
<evidence type="ECO:0000313" key="3">
    <source>
        <dbReference type="Proteomes" id="UP000017048"/>
    </source>
</evidence>
<keyword evidence="3" id="KW-1185">Reference proteome</keyword>
<evidence type="ECO:0000256" key="1">
    <source>
        <dbReference type="SAM" id="MobiDB-lite"/>
    </source>
</evidence>
<comment type="caution">
    <text evidence="2">The sequence shown here is derived from an EMBL/GenBank/DDBJ whole genome shotgun (WGS) entry which is preliminary data.</text>
</comment>
<feature type="compositionally biased region" description="Basic and acidic residues" evidence="1">
    <location>
        <begin position="49"/>
        <end position="63"/>
    </location>
</feature>
<dbReference type="AlphaFoldDB" id="U5EDK3"/>
<reference evidence="2 3" key="1">
    <citation type="journal article" date="2014" name="BMC Genomics">
        <title>Genome based analysis of type-I polyketide synthase and nonribosomal peptide synthetase gene clusters in seven strains of five representative Nocardia species.</title>
        <authorList>
            <person name="Komaki H."/>
            <person name="Ichikawa N."/>
            <person name="Hosoyama A."/>
            <person name="Takahashi-Nakaguchi A."/>
            <person name="Matsuzawa T."/>
            <person name="Suzuki K."/>
            <person name="Fujita N."/>
            <person name="Gonoi T."/>
        </authorList>
    </citation>
    <scope>NUCLEOTIDE SEQUENCE [LARGE SCALE GENOMIC DNA]</scope>
    <source>
        <strain evidence="2 3">NBRC 15531</strain>
    </source>
</reference>